<dbReference type="Pfam" id="PF07494">
    <property type="entry name" value="Reg_prop"/>
    <property type="match status" value="4"/>
</dbReference>
<dbReference type="SUPFAM" id="SSF52172">
    <property type="entry name" value="CheY-like"/>
    <property type="match status" value="1"/>
</dbReference>
<keyword evidence="9" id="KW-0805">Transcription regulation</keyword>
<feature type="domain" description="HTH araC/xylS-type" evidence="14">
    <location>
        <begin position="1280"/>
        <end position="1379"/>
    </location>
</feature>
<keyword evidence="13" id="KW-1133">Transmembrane helix</keyword>
<evidence type="ECO:0000256" key="9">
    <source>
        <dbReference type="ARBA" id="ARBA00023015"/>
    </source>
</evidence>
<evidence type="ECO:0000259" key="14">
    <source>
        <dbReference type="PROSITE" id="PS01124"/>
    </source>
</evidence>
<keyword evidence="7" id="KW-0067">ATP-binding</keyword>
<feature type="domain" description="Response regulatory" evidence="16">
    <location>
        <begin position="1133"/>
        <end position="1248"/>
    </location>
</feature>
<dbReference type="InterPro" id="IPR013783">
    <property type="entry name" value="Ig-like_fold"/>
</dbReference>
<dbReference type="SMART" id="SM00448">
    <property type="entry name" value="REC"/>
    <property type="match status" value="1"/>
</dbReference>
<dbReference type="EMBL" id="LSFL01000011">
    <property type="protein sequence ID" value="OBY66822.1"/>
    <property type="molecule type" value="Genomic_DNA"/>
</dbReference>
<feature type="transmembrane region" description="Helical" evidence="13">
    <location>
        <begin position="802"/>
        <end position="822"/>
    </location>
</feature>
<dbReference type="Pfam" id="PF07495">
    <property type="entry name" value="Y_Y_Y"/>
    <property type="match status" value="1"/>
</dbReference>
<dbReference type="EC" id="2.7.13.3" evidence="2"/>
<dbReference type="OrthoDB" id="358279at2"/>
<dbReference type="PANTHER" id="PTHR43547">
    <property type="entry name" value="TWO-COMPONENT HISTIDINE KINASE"/>
    <property type="match status" value="1"/>
</dbReference>
<dbReference type="InterPro" id="IPR011123">
    <property type="entry name" value="Y_Y_Y"/>
</dbReference>
<feature type="domain" description="Histidine kinase" evidence="15">
    <location>
        <begin position="855"/>
        <end position="1088"/>
    </location>
</feature>
<organism evidence="17 18">
    <name type="scientific">Polaribacter reichenbachii</name>
    <dbReference type="NCBI Taxonomy" id="996801"/>
    <lineage>
        <taxon>Bacteria</taxon>
        <taxon>Pseudomonadati</taxon>
        <taxon>Bacteroidota</taxon>
        <taxon>Flavobacteriia</taxon>
        <taxon>Flavobacteriales</taxon>
        <taxon>Flavobacteriaceae</taxon>
    </lineage>
</organism>
<dbReference type="Pfam" id="PF00512">
    <property type="entry name" value="HisKA"/>
    <property type="match status" value="1"/>
</dbReference>
<dbReference type="InterPro" id="IPR011006">
    <property type="entry name" value="CheY-like_superfamily"/>
</dbReference>
<evidence type="ECO:0000256" key="12">
    <source>
        <dbReference type="PROSITE-ProRule" id="PRU00169"/>
    </source>
</evidence>
<dbReference type="InterPro" id="IPR003661">
    <property type="entry name" value="HisK_dim/P_dom"/>
</dbReference>
<comment type="caution">
    <text evidence="17">The sequence shown here is derived from an EMBL/GenBank/DDBJ whole genome shotgun (WGS) entry which is preliminary data.</text>
</comment>
<dbReference type="InterPro" id="IPR018062">
    <property type="entry name" value="HTH_AraC-typ_CS"/>
</dbReference>
<sequence>MKKIYVLIILFLSINLYAQKTNKEYSFVNIKEGIPKVAVSSIVQDHYGFIWIGTIGTGLYKFDGIDYTAYKFNFENTNSLSSNLVQCSFIDSKNRLWCGTENGLNLYIRDLDQFKRIQINKNSTLKENVTAIEEDSSGNLLIGTDNKGLYKLNINSLETTRILDNNSTDLTINSIKHTKQGKTFVGTNLGLKEIDFIHNKLIHTRIFADDKKSIDAAIEDLYLDNNNNLWIGFQREKGVYKCELTDDRNNNIINLKKLDFSRKKILKIMQLSNNTMMIGTENDGLFHLDENDEIIKNYLYNKSEENSILHNSIWELFIDKNDRIWLGYFNSGIAVSDHLFNKFNNIKSLPNKTNSLNTASVTSIVKDKSDRLWISTDGGGIDVYNLKTSKITHINTKSNKVYSGLNSDYIVSLFLDSKNNLWAGSWDNGIFLLKNGTKKFLNFNKKNKPDIFSSNTIRSFSEDSKGIIWIATFFEGLHSYNPKTNEFKKHKSKEFLEEKSLSNKLMTVFVDSEDIIWVGTADGLFNVKQLEDNTFKVFSLGERMQKELGNSTDASHILYIYESSKKDIWIGTRGSGLCKYNKTNDTYTWYNKSKGLKEGNVAGIIEDNDKNIWISGNSGLTKMNVNNLEFTNYTSHDGLLSNDFNFGAVLKDEKGILYFGNFKGLDYFNPKEIKTNANIPSLHLTGFKLFNEKVIPQTKKSPLKKVISETKSINLSHTQSVFTIEYTGLNYTRPEKNNYAYYLEGYETSWNYVGRKRSATYTNLDQGNYTFKLKAANNDGVWNETPLELKITILPPWWKSNFALLAYALVLILFVYFLNILIQKRVKEKELLKNERLQQTQNDELNKNKLQFFTNISHEFRTPLTLILNPIKDLINNKELNLPESVKKKHAIIYKNTDRLYRLINELMDIRKLEHNKMKVRASKINLIEFTKDLASYFQEESIKKNILLSVDSDVPDLKVWADKKMLEKIIFNLLSNAIKATPNGGAINIELLSDDNLYNLPLINDKKPVKAIQIIISDSGSGLNENEVEKIFDRFYQVENQNKTYIGGTGIGLEVVKNFVHLHKGTIKVQSKPNLGTTFKILLPVGNEHYNENQIVLEEKEEEFLKEEFLLFKPENTNDLPNKTKELNKTKTILIIEDNVELLDYLKLELSSEYKVFATSSGANGFKIAKETLPDVIITDVVMPEMDGFQFCNLIKTDASTSHIPVLMLTARTTIENRIEGIENGADAYMVKPFDLKLLKLRLSQLIISRQLIFDKFFGAISGAEEKINSNSIDKEFIQKLLDYINDNISDSNLSVEELASQLNLSRSQLYRKIKALTGQTVNEFIRKIRLERAKQILDAGNANISEACFSVGFSSPSYFSKCFKAHFGILPSEIETTKISKN</sequence>
<dbReference type="SUPFAM" id="SSF46689">
    <property type="entry name" value="Homeodomain-like"/>
    <property type="match status" value="2"/>
</dbReference>
<dbReference type="InterPro" id="IPR036097">
    <property type="entry name" value="HisK_dim/P_sf"/>
</dbReference>
<evidence type="ECO:0000256" key="5">
    <source>
        <dbReference type="ARBA" id="ARBA00022741"/>
    </source>
</evidence>
<dbReference type="PROSITE" id="PS01124">
    <property type="entry name" value="HTH_ARAC_FAMILY_2"/>
    <property type="match status" value="1"/>
</dbReference>
<dbReference type="GO" id="GO:0003700">
    <property type="term" value="F:DNA-binding transcription factor activity"/>
    <property type="evidence" value="ECO:0007669"/>
    <property type="project" value="InterPro"/>
</dbReference>
<dbReference type="Pfam" id="PF12833">
    <property type="entry name" value="HTH_18"/>
    <property type="match status" value="1"/>
</dbReference>
<evidence type="ECO:0000256" key="1">
    <source>
        <dbReference type="ARBA" id="ARBA00000085"/>
    </source>
</evidence>
<keyword evidence="4" id="KW-0808">Transferase</keyword>
<dbReference type="InterPro" id="IPR001789">
    <property type="entry name" value="Sig_transdc_resp-reg_receiver"/>
</dbReference>
<dbReference type="InterPro" id="IPR003594">
    <property type="entry name" value="HATPase_dom"/>
</dbReference>
<feature type="modified residue" description="4-aspartylphosphate" evidence="12">
    <location>
        <position position="1181"/>
    </location>
</feature>
<dbReference type="InterPro" id="IPR005467">
    <property type="entry name" value="His_kinase_dom"/>
</dbReference>
<dbReference type="SUPFAM" id="SSF50998">
    <property type="entry name" value="Quinoprotein alcohol dehydrogenase-like"/>
    <property type="match status" value="1"/>
</dbReference>
<keyword evidence="5" id="KW-0547">Nucleotide-binding</keyword>
<accession>A0A1B8U4N3</accession>
<dbReference type="Gene3D" id="1.10.10.60">
    <property type="entry name" value="Homeodomain-like"/>
    <property type="match status" value="2"/>
</dbReference>
<gene>
    <name evidence="17" type="ORF">LPB301_05175</name>
</gene>
<dbReference type="SUPFAM" id="SSF55874">
    <property type="entry name" value="ATPase domain of HSP90 chaperone/DNA topoisomerase II/histidine kinase"/>
    <property type="match status" value="1"/>
</dbReference>
<dbReference type="PROSITE" id="PS50109">
    <property type="entry name" value="HIS_KIN"/>
    <property type="match status" value="1"/>
</dbReference>
<keyword evidence="3 12" id="KW-0597">Phosphoprotein</keyword>
<dbReference type="KEGG" id="prn:BW723_00425"/>
<name>A0A1B8U4N3_9FLAO</name>
<dbReference type="Gene3D" id="2.130.10.10">
    <property type="entry name" value="YVTN repeat-like/Quinoprotein amine dehydrogenase"/>
    <property type="match status" value="2"/>
</dbReference>
<dbReference type="Proteomes" id="UP000092612">
    <property type="component" value="Unassembled WGS sequence"/>
</dbReference>
<evidence type="ECO:0000256" key="11">
    <source>
        <dbReference type="ARBA" id="ARBA00023163"/>
    </source>
</evidence>
<dbReference type="InterPro" id="IPR036890">
    <property type="entry name" value="HATPase_C_sf"/>
</dbReference>
<evidence type="ECO:0000256" key="10">
    <source>
        <dbReference type="ARBA" id="ARBA00023125"/>
    </source>
</evidence>
<reference evidence="18" key="1">
    <citation type="submission" date="2016-02" db="EMBL/GenBank/DDBJ databases">
        <title>Paenibacillus sp. LPB0068, isolated from Crassostrea gigas.</title>
        <authorList>
            <person name="Shin S.-K."/>
            <person name="Yi H."/>
        </authorList>
    </citation>
    <scope>NUCLEOTIDE SEQUENCE [LARGE SCALE GENOMIC DNA]</scope>
    <source>
        <strain evidence="18">KCTC 23969</strain>
    </source>
</reference>
<dbReference type="Gene3D" id="1.10.287.130">
    <property type="match status" value="1"/>
</dbReference>
<dbReference type="InterPro" id="IPR011110">
    <property type="entry name" value="Reg_prop"/>
</dbReference>
<dbReference type="SMART" id="SM00342">
    <property type="entry name" value="HTH_ARAC"/>
    <property type="match status" value="1"/>
</dbReference>
<dbReference type="InterPro" id="IPR018060">
    <property type="entry name" value="HTH_AraC"/>
</dbReference>
<evidence type="ECO:0000256" key="6">
    <source>
        <dbReference type="ARBA" id="ARBA00022777"/>
    </source>
</evidence>
<dbReference type="Gene3D" id="3.40.50.2300">
    <property type="match status" value="1"/>
</dbReference>
<evidence type="ECO:0000313" key="18">
    <source>
        <dbReference type="Proteomes" id="UP000092612"/>
    </source>
</evidence>
<dbReference type="CDD" id="cd00082">
    <property type="entry name" value="HisKA"/>
    <property type="match status" value="1"/>
</dbReference>
<evidence type="ECO:0000259" key="16">
    <source>
        <dbReference type="PROSITE" id="PS50110"/>
    </source>
</evidence>
<dbReference type="RefSeq" id="WP_068358591.1">
    <property type="nucleotide sequence ID" value="NZ_CP019337.1"/>
</dbReference>
<dbReference type="SMART" id="SM00388">
    <property type="entry name" value="HisKA"/>
    <property type="match status" value="1"/>
</dbReference>
<dbReference type="CDD" id="cd17574">
    <property type="entry name" value="REC_OmpR"/>
    <property type="match status" value="1"/>
</dbReference>
<dbReference type="Gene3D" id="2.60.40.10">
    <property type="entry name" value="Immunoglobulins"/>
    <property type="match status" value="1"/>
</dbReference>
<dbReference type="GO" id="GO:0043565">
    <property type="term" value="F:sequence-specific DNA binding"/>
    <property type="evidence" value="ECO:0007669"/>
    <property type="project" value="InterPro"/>
</dbReference>
<dbReference type="PROSITE" id="PS50110">
    <property type="entry name" value="RESPONSE_REGULATORY"/>
    <property type="match status" value="1"/>
</dbReference>
<dbReference type="FunFam" id="3.30.565.10:FF:000037">
    <property type="entry name" value="Hybrid sensor histidine kinase/response regulator"/>
    <property type="match status" value="1"/>
</dbReference>
<dbReference type="PANTHER" id="PTHR43547:SF2">
    <property type="entry name" value="HYBRID SIGNAL TRANSDUCTION HISTIDINE KINASE C"/>
    <property type="match status" value="1"/>
</dbReference>
<keyword evidence="6 17" id="KW-0418">Kinase</keyword>
<dbReference type="InterPro" id="IPR015943">
    <property type="entry name" value="WD40/YVTN_repeat-like_dom_sf"/>
</dbReference>
<dbReference type="InterPro" id="IPR004358">
    <property type="entry name" value="Sig_transdc_His_kin-like_C"/>
</dbReference>
<keyword evidence="13" id="KW-0472">Membrane</keyword>
<dbReference type="PRINTS" id="PR00344">
    <property type="entry name" value="BCTRLSENSOR"/>
</dbReference>
<dbReference type="GO" id="GO:0000155">
    <property type="term" value="F:phosphorelay sensor kinase activity"/>
    <property type="evidence" value="ECO:0007669"/>
    <property type="project" value="InterPro"/>
</dbReference>
<evidence type="ECO:0000256" key="8">
    <source>
        <dbReference type="ARBA" id="ARBA00023012"/>
    </source>
</evidence>
<dbReference type="PROSITE" id="PS00041">
    <property type="entry name" value="HTH_ARAC_FAMILY_1"/>
    <property type="match status" value="1"/>
</dbReference>
<comment type="catalytic activity">
    <reaction evidence="1">
        <text>ATP + protein L-histidine = ADP + protein N-phospho-L-histidine.</text>
        <dbReference type="EC" id="2.7.13.3"/>
    </reaction>
</comment>
<dbReference type="Gene3D" id="3.30.565.10">
    <property type="entry name" value="Histidine kinase-like ATPase, C-terminal domain"/>
    <property type="match status" value="1"/>
</dbReference>
<keyword evidence="8" id="KW-0902">Two-component regulatory system</keyword>
<dbReference type="SUPFAM" id="SSF47384">
    <property type="entry name" value="Homodimeric domain of signal transducing histidine kinase"/>
    <property type="match status" value="1"/>
</dbReference>
<protein>
    <recommendedName>
        <fullName evidence="2">histidine kinase</fullName>
        <ecNumber evidence="2">2.7.13.3</ecNumber>
    </recommendedName>
</protein>
<dbReference type="FunFam" id="2.60.40.10:FF:000791">
    <property type="entry name" value="Two-component system sensor histidine kinase/response regulator"/>
    <property type="match status" value="1"/>
</dbReference>
<evidence type="ECO:0000259" key="15">
    <source>
        <dbReference type="PROSITE" id="PS50109"/>
    </source>
</evidence>
<evidence type="ECO:0000256" key="4">
    <source>
        <dbReference type="ARBA" id="ARBA00022679"/>
    </source>
</evidence>
<dbReference type="Pfam" id="PF02518">
    <property type="entry name" value="HATPase_c"/>
    <property type="match status" value="1"/>
</dbReference>
<evidence type="ECO:0000313" key="17">
    <source>
        <dbReference type="EMBL" id="OBY66822.1"/>
    </source>
</evidence>
<evidence type="ECO:0000256" key="2">
    <source>
        <dbReference type="ARBA" id="ARBA00012438"/>
    </source>
</evidence>
<evidence type="ECO:0000256" key="7">
    <source>
        <dbReference type="ARBA" id="ARBA00022840"/>
    </source>
</evidence>
<keyword evidence="13" id="KW-0812">Transmembrane</keyword>
<dbReference type="SUPFAM" id="SSF63829">
    <property type="entry name" value="Calcium-dependent phosphotriesterase"/>
    <property type="match status" value="1"/>
</dbReference>
<keyword evidence="18" id="KW-1185">Reference proteome</keyword>
<dbReference type="InterPro" id="IPR011047">
    <property type="entry name" value="Quinoprotein_ADH-like_sf"/>
</dbReference>
<dbReference type="SMART" id="SM00387">
    <property type="entry name" value="HATPase_c"/>
    <property type="match status" value="1"/>
</dbReference>
<dbReference type="InterPro" id="IPR009057">
    <property type="entry name" value="Homeodomain-like_sf"/>
</dbReference>
<dbReference type="Pfam" id="PF00072">
    <property type="entry name" value="Response_reg"/>
    <property type="match status" value="1"/>
</dbReference>
<dbReference type="GO" id="GO:0005524">
    <property type="term" value="F:ATP binding"/>
    <property type="evidence" value="ECO:0007669"/>
    <property type="project" value="UniProtKB-KW"/>
</dbReference>
<keyword evidence="11" id="KW-0804">Transcription</keyword>
<proteinExistence type="predicted"/>
<evidence type="ECO:0000256" key="13">
    <source>
        <dbReference type="SAM" id="Phobius"/>
    </source>
</evidence>
<keyword evidence="10" id="KW-0238">DNA-binding</keyword>
<dbReference type="STRING" id="996801.BW723_00425"/>
<evidence type="ECO:0000256" key="3">
    <source>
        <dbReference type="ARBA" id="ARBA00022553"/>
    </source>
</evidence>